<keyword evidence="3 6" id="KW-0032">Aminotransferase</keyword>
<evidence type="ECO:0000256" key="4">
    <source>
        <dbReference type="ARBA" id="ARBA00022679"/>
    </source>
</evidence>
<name>A0ABS5URH6_9BIFI</name>
<dbReference type="EMBL" id="JAFEJS010000009">
    <property type="protein sequence ID" value="MBT1173408.1"/>
    <property type="molecule type" value="Genomic_DNA"/>
</dbReference>
<keyword evidence="4 6" id="KW-0808">Transferase</keyword>
<dbReference type="CDD" id="cd00609">
    <property type="entry name" value="AAT_like"/>
    <property type="match status" value="1"/>
</dbReference>
<gene>
    <name evidence="8" type="ORF">JS528_08620</name>
</gene>
<dbReference type="PANTHER" id="PTHR46383">
    <property type="entry name" value="ASPARTATE AMINOTRANSFERASE"/>
    <property type="match status" value="1"/>
</dbReference>
<reference evidence="8 9" key="1">
    <citation type="journal article" date="2021" name="Environ. Microbiol.">
        <title>Genetic insights into the dark matter of the mammalian gut microbiota through targeted genome reconstruction.</title>
        <authorList>
            <person name="Lugli G.A."/>
            <person name="Alessandri G."/>
            <person name="Milani C."/>
            <person name="Viappiani A."/>
            <person name="Fontana F."/>
            <person name="Tarracchini C."/>
            <person name="Mancabelli L."/>
            <person name="Argentini C."/>
            <person name="Ruiz L."/>
            <person name="Margolles A."/>
            <person name="van Sinderen D."/>
            <person name="Turroni F."/>
            <person name="Ventura M."/>
        </authorList>
    </citation>
    <scope>NUCLEOTIDE SEQUENCE [LARGE SCALE GENOMIC DNA]</scope>
    <source>
        <strain evidence="8 9">MA2</strain>
    </source>
</reference>
<evidence type="ECO:0000256" key="3">
    <source>
        <dbReference type="ARBA" id="ARBA00022576"/>
    </source>
</evidence>
<keyword evidence="5" id="KW-0663">Pyridoxal phosphate</keyword>
<dbReference type="PROSITE" id="PS00105">
    <property type="entry name" value="AA_TRANSFER_CLASS_1"/>
    <property type="match status" value="1"/>
</dbReference>
<proteinExistence type="inferred from homology"/>
<dbReference type="Gene3D" id="3.90.1150.10">
    <property type="entry name" value="Aspartate Aminotransferase, domain 1"/>
    <property type="match status" value="1"/>
</dbReference>
<organism evidence="8 9">
    <name type="scientific">Bifidobacterium santillanense</name>
    <dbReference type="NCBI Taxonomy" id="2809028"/>
    <lineage>
        <taxon>Bacteria</taxon>
        <taxon>Bacillati</taxon>
        <taxon>Actinomycetota</taxon>
        <taxon>Actinomycetes</taxon>
        <taxon>Bifidobacteriales</taxon>
        <taxon>Bifidobacteriaceae</taxon>
        <taxon>Bifidobacterium</taxon>
    </lineage>
</organism>
<dbReference type="PRINTS" id="PR00753">
    <property type="entry name" value="ACCSYNTHASE"/>
</dbReference>
<dbReference type="InterPro" id="IPR050596">
    <property type="entry name" value="AspAT/PAT-like"/>
</dbReference>
<feature type="domain" description="Aminotransferase class I/classII large" evidence="7">
    <location>
        <begin position="30"/>
        <end position="380"/>
    </location>
</feature>
<dbReference type="InterPro" id="IPR015424">
    <property type="entry name" value="PyrdxlP-dep_Trfase"/>
</dbReference>
<protein>
    <recommendedName>
        <fullName evidence="6">Aminotransferase</fullName>
        <ecNumber evidence="6">2.6.1.-</ecNumber>
    </recommendedName>
</protein>
<dbReference type="SUPFAM" id="SSF53383">
    <property type="entry name" value="PLP-dependent transferases"/>
    <property type="match status" value="1"/>
</dbReference>
<evidence type="ECO:0000313" key="8">
    <source>
        <dbReference type="EMBL" id="MBT1173408.1"/>
    </source>
</evidence>
<dbReference type="PANTHER" id="PTHR46383:SF3">
    <property type="entry name" value="ASPARTATE AMINOTRANSFERASE-RELATED"/>
    <property type="match status" value="1"/>
</dbReference>
<comment type="cofactor">
    <cofactor evidence="1 6">
        <name>pyridoxal 5'-phosphate</name>
        <dbReference type="ChEBI" id="CHEBI:597326"/>
    </cofactor>
</comment>
<comment type="caution">
    <text evidence="8">The sequence shown here is derived from an EMBL/GenBank/DDBJ whole genome shotgun (WGS) entry which is preliminary data.</text>
</comment>
<evidence type="ECO:0000256" key="6">
    <source>
        <dbReference type="RuleBase" id="RU000481"/>
    </source>
</evidence>
<dbReference type="RefSeq" id="WP_214358660.1">
    <property type="nucleotide sequence ID" value="NZ_JAFEJS010000009.1"/>
</dbReference>
<evidence type="ECO:0000313" key="9">
    <source>
        <dbReference type="Proteomes" id="UP000773064"/>
    </source>
</evidence>
<dbReference type="Gene3D" id="3.40.640.10">
    <property type="entry name" value="Type I PLP-dependent aspartate aminotransferase-like (Major domain)"/>
    <property type="match status" value="1"/>
</dbReference>
<dbReference type="InterPro" id="IPR004839">
    <property type="entry name" value="Aminotransferase_I/II_large"/>
</dbReference>
<dbReference type="EC" id="2.6.1.-" evidence="6"/>
<dbReference type="Pfam" id="PF00155">
    <property type="entry name" value="Aminotran_1_2"/>
    <property type="match status" value="1"/>
</dbReference>
<dbReference type="Proteomes" id="UP000773064">
    <property type="component" value="Unassembled WGS sequence"/>
</dbReference>
<evidence type="ECO:0000259" key="7">
    <source>
        <dbReference type="Pfam" id="PF00155"/>
    </source>
</evidence>
<dbReference type="InterPro" id="IPR015422">
    <property type="entry name" value="PyrdxlP-dep_Trfase_small"/>
</dbReference>
<dbReference type="InterPro" id="IPR004838">
    <property type="entry name" value="NHTrfase_class1_PyrdxlP-BS"/>
</dbReference>
<dbReference type="GO" id="GO:0008483">
    <property type="term" value="F:transaminase activity"/>
    <property type="evidence" value="ECO:0007669"/>
    <property type="project" value="UniProtKB-KW"/>
</dbReference>
<dbReference type="InterPro" id="IPR015421">
    <property type="entry name" value="PyrdxlP-dep_Trfase_major"/>
</dbReference>
<evidence type="ECO:0000256" key="2">
    <source>
        <dbReference type="ARBA" id="ARBA00007441"/>
    </source>
</evidence>
<sequence length="395" mass="42630">MPQVSQRAAEALYPSVREMFELAAGVSGAVSFAIGEPGFDTPQPVIDAAYRAASLGDTHYTPNRGAANLREAWCERRNAADGTDYDPETDVIVTAGGMEAVYLALLATLDPGDDILIPDPGYANYFGQVRLVGANVVPVPLDEAHGFRMQAADVEAAITPRTRAILLNSPSNPTGAIIDPEQLDLIADVCERHDLWAISDEVYRSFVYDDKLECLSIAAVPGMRRRTVVVDSFSKTFAMTGWRIGAAFGPRTIIDRMMVMQEDVVSCVPGFLQTGAVEALEGANEVLDDMKAAYRANRDMVVEAVSHMPLVSCATPDGAFYVLLNVKATGMSDHDFAVDLLNRARVVVTPASGFGGRGAGYVRLSYVGTPEATREGLDRLARYLEDLVDRDDAVE</sequence>
<accession>A0ABS5URH6</accession>
<evidence type="ECO:0000256" key="5">
    <source>
        <dbReference type="ARBA" id="ARBA00022898"/>
    </source>
</evidence>
<evidence type="ECO:0000256" key="1">
    <source>
        <dbReference type="ARBA" id="ARBA00001933"/>
    </source>
</evidence>
<comment type="similarity">
    <text evidence="2 6">Belongs to the class-I pyridoxal-phosphate-dependent aminotransferase family.</text>
</comment>
<keyword evidence="9" id="KW-1185">Reference proteome</keyword>